<feature type="compositionally biased region" description="Basic and acidic residues" evidence="2">
    <location>
        <begin position="183"/>
        <end position="195"/>
    </location>
</feature>
<keyword evidence="4" id="KW-1185">Reference proteome</keyword>
<dbReference type="EMBL" id="WOWK01000074">
    <property type="protein sequence ID" value="KAF0321176.1"/>
    <property type="molecule type" value="Genomic_DNA"/>
</dbReference>
<dbReference type="OrthoDB" id="4802699at2759"/>
<evidence type="ECO:0000256" key="2">
    <source>
        <dbReference type="SAM" id="MobiDB-lite"/>
    </source>
</evidence>
<feature type="coiled-coil region" evidence="1">
    <location>
        <begin position="279"/>
        <end position="320"/>
    </location>
</feature>
<name>A0A8H3ZPB8_9PEZI</name>
<evidence type="ECO:0000256" key="1">
    <source>
        <dbReference type="SAM" id="Coils"/>
    </source>
</evidence>
<gene>
    <name evidence="3" type="ORF">GQ607_011581</name>
</gene>
<evidence type="ECO:0000313" key="3">
    <source>
        <dbReference type="EMBL" id="KAF0321176.1"/>
    </source>
</evidence>
<proteinExistence type="predicted"/>
<organism evidence="3 4">
    <name type="scientific">Colletotrichum asianum</name>
    <dbReference type="NCBI Taxonomy" id="702518"/>
    <lineage>
        <taxon>Eukaryota</taxon>
        <taxon>Fungi</taxon>
        <taxon>Dikarya</taxon>
        <taxon>Ascomycota</taxon>
        <taxon>Pezizomycotina</taxon>
        <taxon>Sordariomycetes</taxon>
        <taxon>Hypocreomycetidae</taxon>
        <taxon>Glomerellales</taxon>
        <taxon>Glomerellaceae</taxon>
        <taxon>Colletotrichum</taxon>
        <taxon>Colletotrichum gloeosporioides species complex</taxon>
    </lineage>
</organism>
<protein>
    <submittedName>
        <fullName evidence="3">Uncharacterized protein</fullName>
    </submittedName>
</protein>
<evidence type="ECO:0000313" key="4">
    <source>
        <dbReference type="Proteomes" id="UP000434172"/>
    </source>
</evidence>
<reference evidence="3 4" key="1">
    <citation type="submission" date="2019-12" db="EMBL/GenBank/DDBJ databases">
        <title>A genome sequence resource for the geographically widespread anthracnose pathogen Colletotrichum asianum.</title>
        <authorList>
            <person name="Meng Y."/>
        </authorList>
    </citation>
    <scope>NUCLEOTIDE SEQUENCE [LARGE SCALE GENOMIC DNA]</scope>
    <source>
        <strain evidence="3 4">ICMP 18580</strain>
    </source>
</reference>
<keyword evidence="1" id="KW-0175">Coiled coil</keyword>
<feature type="region of interest" description="Disordered" evidence="2">
    <location>
        <begin position="171"/>
        <end position="213"/>
    </location>
</feature>
<comment type="caution">
    <text evidence="3">The sequence shown here is derived from an EMBL/GenBank/DDBJ whole genome shotgun (WGS) entry which is preliminary data.</text>
</comment>
<dbReference type="Proteomes" id="UP000434172">
    <property type="component" value="Unassembled WGS sequence"/>
</dbReference>
<accession>A0A8H3ZPB8</accession>
<dbReference type="AlphaFoldDB" id="A0A8H3ZPB8"/>
<sequence length="388" mass="44676">MGRPPDHQTKACAPWFKTVRTMPGLAVVGNRHKPLVPRHSHPCFKFMLCGINNSKKETSLSCNDCMLIVACRGTEILDAAAAVIEKMNNDRHWALGEIWQVALRDLSEKDPKWKRPTALKAPENVMDILIKARIKFTAAERATQVSSKDIQRFLEVLDKFINIQSQHKFCSHSRHQVPATRQPRPDQEDGDHLQNHENASIEDMGNDSDDEKLGKKSGFPHIAAVVVDVAVLYFRFFATEVLTSCSVAKPEYDPTVPDIGAVMPHQPQVSPNNMNRIHVLERDQKLQGLQEEYDDLDEENDDLLKENDKLADHCDELEDTVWDYQRWLNADERTIRVQEIMIARNQQAMRRQHAVIQRLRQQNALLQARSILRAWAQYQEGRRHYSLR</sequence>